<proteinExistence type="predicted"/>
<gene>
    <name evidence="3" type="ORF">METZ01_LOCUS462761</name>
</gene>
<evidence type="ECO:0000313" key="3">
    <source>
        <dbReference type="EMBL" id="SVE09907.1"/>
    </source>
</evidence>
<organism evidence="3">
    <name type="scientific">marine metagenome</name>
    <dbReference type="NCBI Taxonomy" id="408172"/>
    <lineage>
        <taxon>unclassified sequences</taxon>
        <taxon>metagenomes</taxon>
        <taxon>ecological metagenomes</taxon>
    </lineage>
</organism>
<feature type="region of interest" description="Disordered" evidence="1">
    <location>
        <begin position="75"/>
        <end position="104"/>
    </location>
</feature>
<evidence type="ECO:0000256" key="1">
    <source>
        <dbReference type="SAM" id="MobiDB-lite"/>
    </source>
</evidence>
<keyword evidence="2" id="KW-0812">Transmembrane</keyword>
<feature type="compositionally biased region" description="Low complexity" evidence="1">
    <location>
        <begin position="95"/>
        <end position="104"/>
    </location>
</feature>
<evidence type="ECO:0000256" key="2">
    <source>
        <dbReference type="SAM" id="Phobius"/>
    </source>
</evidence>
<protein>
    <submittedName>
        <fullName evidence="3">Uncharacterized protein</fullName>
    </submittedName>
</protein>
<name>A0A383AQ03_9ZZZZ</name>
<sequence>MTESNPARFQAPSDELKLGRLFRDTRKVAYVAYALATGIVASAFGYFMLLEEEGPAPKPMAMEFIIQKPQAKKPFRMRKAQVQKRQMTRRLTTSRPKIARTPPRAIRRADALGGVATFA</sequence>
<feature type="non-terminal residue" evidence="3">
    <location>
        <position position="119"/>
    </location>
</feature>
<dbReference type="EMBL" id="UINC01194023">
    <property type="protein sequence ID" value="SVE09907.1"/>
    <property type="molecule type" value="Genomic_DNA"/>
</dbReference>
<accession>A0A383AQ03</accession>
<feature type="transmembrane region" description="Helical" evidence="2">
    <location>
        <begin position="30"/>
        <end position="50"/>
    </location>
</feature>
<keyword evidence="2" id="KW-0472">Membrane</keyword>
<reference evidence="3" key="1">
    <citation type="submission" date="2018-05" db="EMBL/GenBank/DDBJ databases">
        <authorList>
            <person name="Lanie J.A."/>
            <person name="Ng W.-L."/>
            <person name="Kazmierczak K.M."/>
            <person name="Andrzejewski T.M."/>
            <person name="Davidsen T.M."/>
            <person name="Wayne K.J."/>
            <person name="Tettelin H."/>
            <person name="Glass J.I."/>
            <person name="Rusch D."/>
            <person name="Podicherti R."/>
            <person name="Tsui H.-C.T."/>
            <person name="Winkler M.E."/>
        </authorList>
    </citation>
    <scope>NUCLEOTIDE SEQUENCE</scope>
</reference>
<feature type="compositionally biased region" description="Basic residues" evidence="1">
    <location>
        <begin position="75"/>
        <end position="88"/>
    </location>
</feature>
<keyword evidence="2" id="KW-1133">Transmembrane helix</keyword>
<dbReference type="AlphaFoldDB" id="A0A383AQ03"/>